<dbReference type="Proteomes" id="UP000265497">
    <property type="component" value="Unassembled WGS sequence"/>
</dbReference>
<evidence type="ECO:0000313" key="6">
    <source>
        <dbReference type="Proteomes" id="UP000045051"/>
    </source>
</evidence>
<dbReference type="AlphaFoldDB" id="A0A0B7IF05"/>
<keyword evidence="1" id="KW-0812">Transmembrane</keyword>
<evidence type="ECO:0000313" key="5">
    <source>
        <dbReference type="Proteomes" id="UP000038200"/>
    </source>
</evidence>
<gene>
    <name evidence="2" type="ORF">CCAND38_600018</name>
    <name evidence="3" type="ORF">CCAND93_80018</name>
    <name evidence="4" type="ORF">CKY20_02490</name>
</gene>
<accession>A0A0B7IF05</accession>
<reference evidence="5 6" key="1">
    <citation type="submission" date="2015-01" db="EMBL/GenBank/DDBJ databases">
        <authorList>
            <person name="MANFREDI Pablo"/>
        </authorList>
    </citation>
    <scope>NUCLEOTIDE SEQUENCE [LARGE SCALE GENOMIC DNA]</scope>
    <source>
        <strain evidence="2 6">CcD38</strain>
        <strain evidence="3 5">CcD93</strain>
    </source>
</reference>
<evidence type="ECO:0000313" key="4">
    <source>
        <dbReference type="EMBL" id="RIY37585.1"/>
    </source>
</evidence>
<dbReference type="GeneID" id="97265368"/>
<evidence type="ECO:0000313" key="3">
    <source>
        <dbReference type="EMBL" id="CEN54256.1"/>
    </source>
</evidence>
<keyword evidence="1" id="KW-1133">Transmembrane helix</keyword>
<feature type="transmembrane region" description="Helical" evidence="1">
    <location>
        <begin position="49"/>
        <end position="70"/>
    </location>
</feature>
<reference evidence="4 7" key="2">
    <citation type="submission" date="2017-08" db="EMBL/GenBank/DDBJ databases">
        <title>Capnocytophaga canis 17-158 assembly.</title>
        <authorList>
            <person name="Gulvik C.A."/>
        </authorList>
    </citation>
    <scope>NUCLEOTIDE SEQUENCE [LARGE SCALE GENOMIC DNA]</scope>
    <source>
        <strain evidence="4 7">17-158</strain>
    </source>
</reference>
<evidence type="ECO:0000313" key="2">
    <source>
        <dbReference type="EMBL" id="CEN48553.1"/>
    </source>
</evidence>
<dbReference type="Proteomes" id="UP000038200">
    <property type="component" value="Unassembled WGS sequence"/>
</dbReference>
<evidence type="ECO:0000313" key="7">
    <source>
        <dbReference type="Proteomes" id="UP000265497"/>
    </source>
</evidence>
<dbReference type="OrthoDB" id="1362378at2"/>
<dbReference type="RefSeq" id="WP_042009698.1">
    <property type="nucleotide sequence ID" value="NZ_CDOH01000001.1"/>
</dbReference>
<dbReference type="EMBL" id="NSDI01000002">
    <property type="protein sequence ID" value="RIY37585.1"/>
    <property type="molecule type" value="Genomic_DNA"/>
</dbReference>
<feature type="transmembrane region" description="Helical" evidence="1">
    <location>
        <begin position="7"/>
        <end position="29"/>
    </location>
</feature>
<feature type="transmembrane region" description="Helical" evidence="1">
    <location>
        <begin position="77"/>
        <end position="94"/>
    </location>
</feature>
<dbReference type="Proteomes" id="UP000045051">
    <property type="component" value="Unassembled WGS sequence"/>
</dbReference>
<dbReference type="EMBL" id="CDOL01000272">
    <property type="protein sequence ID" value="CEN54256.1"/>
    <property type="molecule type" value="Genomic_DNA"/>
</dbReference>
<protein>
    <submittedName>
        <fullName evidence="2">Uncharacterized protein</fullName>
    </submittedName>
</protein>
<dbReference type="STRING" id="1848903.CCAND38_600018"/>
<keyword evidence="6" id="KW-1185">Reference proteome</keyword>
<keyword evidence="1" id="KW-0472">Membrane</keyword>
<name>A0A0B7IF05_9FLAO</name>
<sequence>MKKHQKDIIIGLFVGLIANALGILLYILIFSRHSIELTIRDAYVKGYLGALIALGGLLDLASFFVLLRLGQDNRAKGVIMASMILALVILMLEFN</sequence>
<dbReference type="EMBL" id="CDOI01000174">
    <property type="protein sequence ID" value="CEN48553.1"/>
    <property type="molecule type" value="Genomic_DNA"/>
</dbReference>
<evidence type="ECO:0000256" key="1">
    <source>
        <dbReference type="SAM" id="Phobius"/>
    </source>
</evidence>
<organism evidence="2 6">
    <name type="scientific">Capnocytophaga canis</name>
    <dbReference type="NCBI Taxonomy" id="1848903"/>
    <lineage>
        <taxon>Bacteria</taxon>
        <taxon>Pseudomonadati</taxon>
        <taxon>Bacteroidota</taxon>
        <taxon>Flavobacteriia</taxon>
        <taxon>Flavobacteriales</taxon>
        <taxon>Flavobacteriaceae</taxon>
        <taxon>Capnocytophaga</taxon>
    </lineage>
</organism>
<proteinExistence type="predicted"/>